<comment type="similarity">
    <text evidence="3">Belongs to the lyase 1 family. Adenylosuccinate lyase subfamily.</text>
</comment>
<dbReference type="Gene3D" id="1.10.40.30">
    <property type="entry name" value="Fumarase/aspartase (C-terminal domain)"/>
    <property type="match status" value="1"/>
</dbReference>
<comment type="caution">
    <text evidence="5">The sequence shown here is derived from an EMBL/GenBank/DDBJ whole genome shotgun (WGS) entry which is preliminary data.</text>
</comment>
<dbReference type="UniPathway" id="UPA00075">
    <property type="reaction ID" value="UER00336"/>
</dbReference>
<dbReference type="InterPro" id="IPR000362">
    <property type="entry name" value="Fumarate_lyase_fam"/>
</dbReference>
<dbReference type="InterPro" id="IPR022761">
    <property type="entry name" value="Fumarate_lyase_N"/>
</dbReference>
<comment type="catalytic activity">
    <reaction evidence="3">
        <text>(2S)-2-[5-amino-1-(5-phospho-beta-D-ribosyl)imidazole-4-carboxamido]succinate = 5-amino-1-(5-phospho-beta-D-ribosyl)imidazole-4-carboxamide + fumarate</text>
        <dbReference type="Rhea" id="RHEA:23920"/>
        <dbReference type="ChEBI" id="CHEBI:29806"/>
        <dbReference type="ChEBI" id="CHEBI:58443"/>
        <dbReference type="ChEBI" id="CHEBI:58475"/>
        <dbReference type="EC" id="4.3.2.2"/>
    </reaction>
</comment>
<dbReference type="Pfam" id="PF00206">
    <property type="entry name" value="Lyase_1"/>
    <property type="match status" value="1"/>
</dbReference>
<dbReference type="EC" id="4.3.2.2" evidence="2 3"/>
<dbReference type="Gene3D" id="1.10.275.60">
    <property type="match status" value="1"/>
</dbReference>
<dbReference type="EMBL" id="LZKJ01000064">
    <property type="protein sequence ID" value="OBI49373.1"/>
    <property type="molecule type" value="Genomic_DNA"/>
</dbReference>
<dbReference type="OrthoDB" id="9768878at2"/>
<dbReference type="UniPathway" id="UPA00074">
    <property type="reaction ID" value="UER00132"/>
</dbReference>
<comment type="pathway">
    <text evidence="3">Purine metabolism; IMP biosynthesis via de novo pathway; 5-amino-1-(5-phospho-D-ribosyl)imidazole-4-carboxamide from 5-amino-1-(5-phospho-D-ribosyl)imidazole-4-carboxylate: step 2/2.</text>
</comment>
<name>A0A1A2ZI59_9MYCO</name>
<organism evidence="5 6">
    <name type="scientific">Mycobacterium kyorinense</name>
    <dbReference type="NCBI Taxonomy" id="487514"/>
    <lineage>
        <taxon>Bacteria</taxon>
        <taxon>Bacillati</taxon>
        <taxon>Actinomycetota</taxon>
        <taxon>Actinomycetes</taxon>
        <taxon>Mycobacteriales</taxon>
        <taxon>Mycobacteriaceae</taxon>
        <taxon>Mycobacterium</taxon>
    </lineage>
</organism>
<dbReference type="InterPro" id="IPR019468">
    <property type="entry name" value="AdenyloSucc_lyase_C"/>
</dbReference>
<dbReference type="Gene3D" id="1.20.200.10">
    <property type="entry name" value="Fumarase/aspartase (Central domain)"/>
    <property type="match status" value="1"/>
</dbReference>
<keyword evidence="3" id="KW-0658">Purine biosynthesis</keyword>
<dbReference type="RefSeq" id="WP_065013730.1">
    <property type="nucleotide sequence ID" value="NZ_LZKJ01000064.1"/>
</dbReference>
<dbReference type="PANTHER" id="PTHR43172">
    <property type="entry name" value="ADENYLOSUCCINATE LYASE"/>
    <property type="match status" value="1"/>
</dbReference>
<evidence type="ECO:0000259" key="4">
    <source>
        <dbReference type="SMART" id="SM00998"/>
    </source>
</evidence>
<dbReference type="GO" id="GO:0044208">
    <property type="term" value="P:'de novo' AMP biosynthetic process"/>
    <property type="evidence" value="ECO:0007669"/>
    <property type="project" value="UniProtKB-UniPathway"/>
</dbReference>
<dbReference type="Proteomes" id="UP000093592">
    <property type="component" value="Unassembled WGS sequence"/>
</dbReference>
<comment type="catalytic activity">
    <reaction evidence="3">
        <text>N(6)-(1,2-dicarboxyethyl)-AMP = fumarate + AMP</text>
        <dbReference type="Rhea" id="RHEA:16853"/>
        <dbReference type="ChEBI" id="CHEBI:29806"/>
        <dbReference type="ChEBI" id="CHEBI:57567"/>
        <dbReference type="ChEBI" id="CHEBI:456215"/>
        <dbReference type="EC" id="4.3.2.2"/>
    </reaction>
</comment>
<dbReference type="GO" id="GO:0070626">
    <property type="term" value="F:(S)-2-(5-amino-1-(5-phospho-D-ribosyl)imidazole-4-carboxamido) succinate lyase (fumarate-forming) activity"/>
    <property type="evidence" value="ECO:0007669"/>
    <property type="project" value="TreeGrafter"/>
</dbReference>
<gene>
    <name evidence="5" type="ORF">A5707_17030</name>
</gene>
<dbReference type="SMART" id="SM00998">
    <property type="entry name" value="ADSL_C"/>
    <property type="match status" value="1"/>
</dbReference>
<feature type="domain" description="Adenylosuccinate lyase C-terminal" evidence="4">
    <location>
        <begin position="364"/>
        <end position="448"/>
    </location>
</feature>
<dbReference type="SUPFAM" id="SSF48557">
    <property type="entry name" value="L-aspartase-like"/>
    <property type="match status" value="1"/>
</dbReference>
<evidence type="ECO:0000256" key="1">
    <source>
        <dbReference type="ARBA" id="ARBA00023239"/>
    </source>
</evidence>
<dbReference type="GO" id="GO:0006189">
    <property type="term" value="P:'de novo' IMP biosynthetic process"/>
    <property type="evidence" value="ECO:0007669"/>
    <property type="project" value="UniProtKB-UniPathway"/>
</dbReference>
<sequence length="470" mass="50802">MNIPNVLAARYASAEMVSIWSPEAKVVAERRLWLAVLQAQAELGVPVPEQALADYERVLEDVDLASIAARERVTRHDVKARIEEFNALAGHEHVHKGMTSRDLTENVEQLQIRRSMELVFSHGVAVVARLAERAVAYRDLVMAGRSHNVAAQATTLGKRFASAAQETLLALTRLRELIDRYPLRGIKGPMGTAQDMLDLLGDRAKLAELEQRIAEYLGFATVLSSVGQVYPRSLDHEVVSALVQLGAGPSSLAHTIRLMAGHELVTEGFAPGQVGSSAMPHKMNTRSCERVNGLQVVLRGYASMAAELAGAQWNEGDVFCSVVRRVALPDSFFAVDGQIETMLTVLDEFGAYPAVIGRELDRYLPFLATTKVLIAAVRAGMGREAAHEVIREHAVAAALAMRDGADPDLLARLAADPRLPLDRRAIDAALADKQAFTGAAGDQVDTVVAAVEALVARYPEAAKYTPGAIL</sequence>
<dbReference type="InterPro" id="IPR004769">
    <property type="entry name" value="Pur_lyase"/>
</dbReference>
<reference evidence="6" key="1">
    <citation type="submission" date="2016-06" db="EMBL/GenBank/DDBJ databases">
        <authorList>
            <person name="Sutton G."/>
            <person name="Brinkac L."/>
            <person name="Sanka R."/>
            <person name="Adams M."/>
            <person name="Lau E."/>
            <person name="Sam S."/>
            <person name="Sreng N."/>
            <person name="Him V."/>
            <person name="Kerleguer A."/>
            <person name="Cheng S."/>
        </authorList>
    </citation>
    <scope>NUCLEOTIDE SEQUENCE [LARGE SCALE GENOMIC DNA]</scope>
    <source>
        <strain evidence="6">E861</strain>
    </source>
</reference>
<dbReference type="AlphaFoldDB" id="A0A1A2ZI59"/>
<dbReference type="GO" id="GO:0005829">
    <property type="term" value="C:cytosol"/>
    <property type="evidence" value="ECO:0007669"/>
    <property type="project" value="TreeGrafter"/>
</dbReference>
<evidence type="ECO:0000313" key="5">
    <source>
        <dbReference type="EMBL" id="OBI49373.1"/>
    </source>
</evidence>
<keyword evidence="1 3" id="KW-0456">Lyase</keyword>
<dbReference type="NCBIfam" id="TIGR00928">
    <property type="entry name" value="purB"/>
    <property type="match status" value="1"/>
</dbReference>
<accession>A0A1A2ZI59</accession>
<proteinExistence type="inferred from homology"/>
<comment type="pathway">
    <text evidence="3">Purine metabolism; AMP biosynthesis via de novo pathway; AMP from IMP: step 2/2.</text>
</comment>
<dbReference type="GO" id="GO:0004018">
    <property type="term" value="F:N6-(1,2-dicarboxyethyl)AMP AMP-lyase (fumarate-forming) activity"/>
    <property type="evidence" value="ECO:0007669"/>
    <property type="project" value="UniProtKB-UniRule"/>
</dbReference>
<dbReference type="PROSITE" id="PS00163">
    <property type="entry name" value="FUMARATE_LYASES"/>
    <property type="match status" value="1"/>
</dbReference>
<dbReference type="Pfam" id="PF10397">
    <property type="entry name" value="ADSL_C"/>
    <property type="match status" value="1"/>
</dbReference>
<evidence type="ECO:0000256" key="2">
    <source>
        <dbReference type="NCBIfam" id="TIGR00928"/>
    </source>
</evidence>
<dbReference type="InterPro" id="IPR020557">
    <property type="entry name" value="Fumarate_lyase_CS"/>
</dbReference>
<dbReference type="PRINTS" id="PR00149">
    <property type="entry name" value="FUMRATELYASE"/>
</dbReference>
<dbReference type="PANTHER" id="PTHR43172:SF1">
    <property type="entry name" value="ADENYLOSUCCINATE LYASE"/>
    <property type="match status" value="1"/>
</dbReference>
<dbReference type="InterPro" id="IPR008948">
    <property type="entry name" value="L-Aspartase-like"/>
</dbReference>
<evidence type="ECO:0000256" key="3">
    <source>
        <dbReference type="RuleBase" id="RU361172"/>
    </source>
</evidence>
<protein>
    <recommendedName>
        <fullName evidence="2 3">Adenylosuccinate lyase</fullName>
        <shortName evidence="3">ASL</shortName>
        <ecNumber evidence="2 3">4.3.2.2</ecNumber>
    </recommendedName>
    <alternativeName>
        <fullName evidence="3">Adenylosuccinase</fullName>
    </alternativeName>
</protein>
<evidence type="ECO:0000313" key="6">
    <source>
        <dbReference type="Proteomes" id="UP000093592"/>
    </source>
</evidence>